<feature type="compositionally biased region" description="Polar residues" evidence="1">
    <location>
        <begin position="369"/>
        <end position="386"/>
    </location>
</feature>
<accession>A0AAV5GUD3</accession>
<sequence>MPALSAYTALPSSDEDKAPRVSDSTAPSASTRDALPPKLAREHESAADDEHDAAFYRADQPSRRVALRWAVATLCVSFWVLAAGVFALFCSAGDTTPQQLLASFVSCGSTPLEQAQVQDVPLAAAAGDSRSWRWWKKRQVDEQDSATGKEEYSTTTYLGDVTTYVKTTRPIINPGGYTFGTLTGYVPVPTTTSTASATNGSSTDPSAASSAASSASDSIETSFTRSVTSLPPPPPSAASTHAERVVWASAVASSESSLSAAASAPVSTTTVPPSPPAATARLVKRVAEPEPELDFAEVDYHVLHKRGELFARQDEAEDKPGKEEFSTSTNRQGETFTLVKTTRPIINPGGYTIGTLDGGWVDVAKQTDRPTTTLPTQEATASSVSAKPTAAAAQEAEPVEKRYHDELRRRSVVDFAQ</sequence>
<dbReference type="AlphaFoldDB" id="A0AAV5GUD3"/>
<proteinExistence type="predicted"/>
<keyword evidence="2" id="KW-1133">Transmembrane helix</keyword>
<reference evidence="3 4" key="1">
    <citation type="submission" date="2021-12" db="EMBL/GenBank/DDBJ databases">
        <title>High titer production of polyol ester of fatty acids by Rhodotorula paludigena BS15 towards product separation-free biomass refinery.</title>
        <authorList>
            <person name="Mano J."/>
            <person name="Ono H."/>
            <person name="Tanaka T."/>
            <person name="Naito K."/>
            <person name="Sushida H."/>
            <person name="Ike M."/>
            <person name="Tokuyasu K."/>
            <person name="Kitaoka M."/>
        </authorList>
    </citation>
    <scope>NUCLEOTIDE SEQUENCE [LARGE SCALE GENOMIC DNA]</scope>
    <source>
        <strain evidence="3 4">BS15</strain>
    </source>
</reference>
<evidence type="ECO:0008006" key="5">
    <source>
        <dbReference type="Google" id="ProtNLM"/>
    </source>
</evidence>
<keyword evidence="4" id="KW-1185">Reference proteome</keyword>
<evidence type="ECO:0000256" key="2">
    <source>
        <dbReference type="SAM" id="Phobius"/>
    </source>
</evidence>
<gene>
    <name evidence="3" type="ORF">Rhopal_006912-T1</name>
</gene>
<feature type="compositionally biased region" description="Basic and acidic residues" evidence="1">
    <location>
        <begin position="398"/>
        <end position="417"/>
    </location>
</feature>
<organism evidence="3 4">
    <name type="scientific">Rhodotorula paludigena</name>
    <dbReference type="NCBI Taxonomy" id="86838"/>
    <lineage>
        <taxon>Eukaryota</taxon>
        <taxon>Fungi</taxon>
        <taxon>Dikarya</taxon>
        <taxon>Basidiomycota</taxon>
        <taxon>Pucciniomycotina</taxon>
        <taxon>Microbotryomycetes</taxon>
        <taxon>Sporidiobolales</taxon>
        <taxon>Sporidiobolaceae</taxon>
        <taxon>Rhodotorula</taxon>
    </lineage>
</organism>
<protein>
    <recommendedName>
        <fullName evidence="5">Transmembrane protein</fullName>
    </recommendedName>
</protein>
<evidence type="ECO:0000256" key="1">
    <source>
        <dbReference type="SAM" id="MobiDB-lite"/>
    </source>
</evidence>
<keyword evidence="2" id="KW-0472">Membrane</keyword>
<feature type="transmembrane region" description="Helical" evidence="2">
    <location>
        <begin position="66"/>
        <end position="89"/>
    </location>
</feature>
<evidence type="ECO:0000313" key="4">
    <source>
        <dbReference type="Proteomes" id="UP001342314"/>
    </source>
</evidence>
<name>A0AAV5GUD3_9BASI</name>
<feature type="compositionally biased region" description="Polar residues" evidence="1">
    <location>
        <begin position="22"/>
        <end position="31"/>
    </location>
</feature>
<feature type="region of interest" description="Disordered" evidence="1">
    <location>
        <begin position="1"/>
        <end position="53"/>
    </location>
</feature>
<dbReference type="Proteomes" id="UP001342314">
    <property type="component" value="Unassembled WGS sequence"/>
</dbReference>
<keyword evidence="2" id="KW-0812">Transmembrane</keyword>
<evidence type="ECO:0000313" key="3">
    <source>
        <dbReference type="EMBL" id="GJN93853.1"/>
    </source>
</evidence>
<feature type="region of interest" description="Disordered" evidence="1">
    <location>
        <begin position="193"/>
        <end position="215"/>
    </location>
</feature>
<feature type="region of interest" description="Disordered" evidence="1">
    <location>
        <begin position="369"/>
        <end position="417"/>
    </location>
</feature>
<comment type="caution">
    <text evidence="3">The sequence shown here is derived from an EMBL/GenBank/DDBJ whole genome shotgun (WGS) entry which is preliminary data.</text>
</comment>
<dbReference type="EMBL" id="BQKY01000015">
    <property type="protein sequence ID" value="GJN93853.1"/>
    <property type="molecule type" value="Genomic_DNA"/>
</dbReference>
<feature type="compositionally biased region" description="Basic and acidic residues" evidence="1">
    <location>
        <begin position="39"/>
        <end position="53"/>
    </location>
</feature>